<keyword evidence="5" id="KW-0630">Potassium</keyword>
<dbReference type="PANTHER" id="PTHR47917">
    <property type="match status" value="1"/>
</dbReference>
<dbReference type="NCBIfam" id="TIGR01916">
    <property type="entry name" value="F420_cofE"/>
    <property type="match status" value="1"/>
</dbReference>
<keyword evidence="4" id="KW-0460">Magnesium</keyword>
<dbReference type="EC" id="6.3.2.31" evidence="9"/>
<evidence type="ECO:0000313" key="10">
    <source>
        <dbReference type="Proteomes" id="UP001612915"/>
    </source>
</evidence>
<evidence type="ECO:0000256" key="2">
    <source>
        <dbReference type="ARBA" id="ARBA00022723"/>
    </source>
</evidence>
<dbReference type="InterPro" id="IPR002847">
    <property type="entry name" value="F420-0_gamma-glut_ligase-dom"/>
</dbReference>
<keyword evidence="10" id="KW-1185">Reference proteome</keyword>
<dbReference type="EMBL" id="JBITLV010000005">
    <property type="protein sequence ID" value="MFI7588401.1"/>
    <property type="molecule type" value="Genomic_DNA"/>
</dbReference>
<dbReference type="SUPFAM" id="SSF144010">
    <property type="entry name" value="CofE-like"/>
    <property type="match status" value="1"/>
</dbReference>
<dbReference type="Pfam" id="PF01996">
    <property type="entry name" value="F420_ligase"/>
    <property type="match status" value="1"/>
</dbReference>
<keyword evidence="7" id="KW-0464">Manganese</keyword>
<comment type="caution">
    <text evidence="9">The sequence shown here is derived from an EMBL/GenBank/DDBJ whole genome shotgun (WGS) entry which is preliminary data.</text>
</comment>
<evidence type="ECO:0000256" key="3">
    <source>
        <dbReference type="ARBA" id="ARBA00022741"/>
    </source>
</evidence>
<evidence type="ECO:0000256" key="4">
    <source>
        <dbReference type="ARBA" id="ARBA00022842"/>
    </source>
</evidence>
<proteinExistence type="predicted"/>
<gene>
    <name evidence="9" type="primary">cofE</name>
    <name evidence="9" type="ORF">ACIB24_15130</name>
</gene>
<dbReference type="PANTHER" id="PTHR47917:SF1">
    <property type="entry name" value="COENZYME F420:L-GLUTAMATE LIGASE"/>
    <property type="match status" value="1"/>
</dbReference>
<keyword evidence="2" id="KW-0479">Metal-binding</keyword>
<organism evidence="9 10">
    <name type="scientific">Spongisporangium articulatum</name>
    <dbReference type="NCBI Taxonomy" id="3362603"/>
    <lineage>
        <taxon>Bacteria</taxon>
        <taxon>Bacillati</taxon>
        <taxon>Actinomycetota</taxon>
        <taxon>Actinomycetes</taxon>
        <taxon>Kineosporiales</taxon>
        <taxon>Kineosporiaceae</taxon>
        <taxon>Spongisporangium</taxon>
    </lineage>
</organism>
<keyword evidence="1 9" id="KW-0436">Ligase</keyword>
<keyword evidence="6" id="KW-0342">GTP-binding</keyword>
<dbReference type="Gene3D" id="3.90.1660.10">
    <property type="entry name" value="CofE-like domain"/>
    <property type="match status" value="1"/>
</dbReference>
<dbReference type="Proteomes" id="UP001612915">
    <property type="component" value="Unassembled WGS sequence"/>
</dbReference>
<dbReference type="Gene3D" id="3.30.1330.100">
    <property type="entry name" value="CofE-like"/>
    <property type="match status" value="2"/>
</dbReference>
<evidence type="ECO:0000256" key="1">
    <source>
        <dbReference type="ARBA" id="ARBA00022598"/>
    </source>
</evidence>
<sequence length="348" mass="35507">MTRLQVFGIPGVGEVRAGADLAADLLDALAAAGTALAAGDVLVVSSKVVSKAEGRAVPATTRDALVAAETVRLVARRRTPNGLAQVVQAQAGPVMAAAGVDLSNVEPGSALLLPVDPDASARALRARLTALGAPPVGVVLSDTAGRAWRDGQVDFALGAAGIRITEDLRGGTDTYGQPLEVTVRALVDEVAAAGDLVKGKTSGVPAAVVRGVPELVTDDDGPGAAALLRPAGEDWFRFGQVEAVRAALGVAPDAHEPPAVPREDVETRLRRAVTIALAARDPWPAPPLEADVSYDGDRAVVTTTHADDFSIGALAQRIAAALWSEDLAVHAMRVDGGCLSLVAALINE</sequence>
<evidence type="ECO:0000256" key="6">
    <source>
        <dbReference type="ARBA" id="ARBA00023134"/>
    </source>
</evidence>
<evidence type="ECO:0000256" key="7">
    <source>
        <dbReference type="ARBA" id="ARBA00023211"/>
    </source>
</evidence>
<keyword evidence="3" id="KW-0547">Nucleotide-binding</keyword>
<reference evidence="9 10" key="1">
    <citation type="submission" date="2024-10" db="EMBL/GenBank/DDBJ databases">
        <title>The Natural Products Discovery Center: Release of the First 8490 Sequenced Strains for Exploring Actinobacteria Biosynthetic Diversity.</title>
        <authorList>
            <person name="Kalkreuter E."/>
            <person name="Kautsar S.A."/>
            <person name="Yang D."/>
            <person name="Bader C.D."/>
            <person name="Teijaro C.N."/>
            <person name="Fluegel L."/>
            <person name="Davis C.M."/>
            <person name="Simpson J.R."/>
            <person name="Lauterbach L."/>
            <person name="Steele A.D."/>
            <person name="Gui C."/>
            <person name="Meng S."/>
            <person name="Li G."/>
            <person name="Viehrig K."/>
            <person name="Ye F."/>
            <person name="Su P."/>
            <person name="Kiefer A.F."/>
            <person name="Nichols A."/>
            <person name="Cepeda A.J."/>
            <person name="Yan W."/>
            <person name="Fan B."/>
            <person name="Jiang Y."/>
            <person name="Adhikari A."/>
            <person name="Zheng C.-J."/>
            <person name="Schuster L."/>
            <person name="Cowan T.M."/>
            <person name="Smanski M.J."/>
            <person name="Chevrette M.G."/>
            <person name="De Carvalho L.P.S."/>
            <person name="Shen B."/>
        </authorList>
    </citation>
    <scope>NUCLEOTIDE SEQUENCE [LARGE SCALE GENOMIC DNA]</scope>
    <source>
        <strain evidence="9 10">NPDC049639</strain>
    </source>
</reference>
<dbReference type="GO" id="GO:0052618">
    <property type="term" value="F:coenzyme F420-0:L-glutamate ligase activity"/>
    <property type="evidence" value="ECO:0007669"/>
    <property type="project" value="UniProtKB-EC"/>
</dbReference>
<evidence type="ECO:0000313" key="9">
    <source>
        <dbReference type="EMBL" id="MFI7588401.1"/>
    </source>
</evidence>
<evidence type="ECO:0000256" key="5">
    <source>
        <dbReference type="ARBA" id="ARBA00022958"/>
    </source>
</evidence>
<feature type="domain" description="Coenzyme F420:L-glutamate ligase-like" evidence="8">
    <location>
        <begin position="13"/>
        <end position="211"/>
    </location>
</feature>
<dbReference type="InterPro" id="IPR008225">
    <property type="entry name" value="F420-0_g-glutamyl_ligase"/>
</dbReference>
<accession>A0ABW8APV1</accession>
<protein>
    <submittedName>
        <fullName evidence="9">Coenzyme F420-0:L-glutamate ligase</fullName>
        <ecNumber evidence="9">6.3.2.31</ecNumber>
    </submittedName>
</protein>
<name>A0ABW8APV1_9ACTN</name>
<dbReference type="RefSeq" id="WP_398281977.1">
    <property type="nucleotide sequence ID" value="NZ_JBITLV010000005.1"/>
</dbReference>
<evidence type="ECO:0000259" key="8">
    <source>
        <dbReference type="Pfam" id="PF01996"/>
    </source>
</evidence>